<organism evidence="3 4">
    <name type="scientific">Marinobacterium lutimaris</name>
    <dbReference type="NCBI Taxonomy" id="568106"/>
    <lineage>
        <taxon>Bacteria</taxon>
        <taxon>Pseudomonadati</taxon>
        <taxon>Pseudomonadota</taxon>
        <taxon>Gammaproteobacteria</taxon>
        <taxon>Oceanospirillales</taxon>
        <taxon>Oceanospirillaceae</taxon>
        <taxon>Marinobacterium</taxon>
    </lineage>
</organism>
<dbReference type="GO" id="GO:0004386">
    <property type="term" value="F:helicase activity"/>
    <property type="evidence" value="ECO:0007669"/>
    <property type="project" value="UniProtKB-KW"/>
</dbReference>
<keyword evidence="3" id="KW-0347">Helicase</keyword>
<dbReference type="OrthoDB" id="110640at2"/>
<dbReference type="Proteomes" id="UP000236745">
    <property type="component" value="Unassembled WGS sequence"/>
</dbReference>
<feature type="domain" description="NrS-1 polymerase-like helicase" evidence="2">
    <location>
        <begin position="201"/>
        <end position="309"/>
    </location>
</feature>
<evidence type="ECO:0000313" key="3">
    <source>
        <dbReference type="EMBL" id="SEG15370.1"/>
    </source>
</evidence>
<dbReference type="InterPro" id="IPR027417">
    <property type="entry name" value="P-loop_NTPase"/>
</dbReference>
<evidence type="ECO:0000256" key="1">
    <source>
        <dbReference type="SAM" id="MobiDB-lite"/>
    </source>
</evidence>
<reference evidence="3 4" key="1">
    <citation type="submission" date="2016-10" db="EMBL/GenBank/DDBJ databases">
        <authorList>
            <person name="de Groot N.N."/>
        </authorList>
    </citation>
    <scope>NUCLEOTIDE SEQUENCE [LARGE SCALE GENOMIC DNA]</scope>
    <source>
        <strain evidence="3 4">DSM 22012</strain>
    </source>
</reference>
<dbReference type="EMBL" id="FNVQ01000001">
    <property type="protein sequence ID" value="SEG15370.1"/>
    <property type="molecule type" value="Genomic_DNA"/>
</dbReference>
<keyword evidence="4" id="KW-1185">Reference proteome</keyword>
<dbReference type="Gene3D" id="3.40.50.300">
    <property type="entry name" value="P-loop containing nucleotide triphosphate hydrolases"/>
    <property type="match status" value="1"/>
</dbReference>
<proteinExistence type="predicted"/>
<sequence>MSLSDFNDLHVSQGLDAVRDQVMQAVERGARAANDEPPLPEEIPPEYESDDLPRSPSGQGGAKRRGMVVPALFDLKHHFALIYGTDTVFDGIQRKIMRLSHLKEAVGAERYKAWQSSEERVVVRNVVFDPSGRYDVNEYVNLYDGLPMQRGPATEEDVKPILNHIWWMASGDKTVYRWLIKWIAYPLQNPGAKMQSSIINYGAEGTGKSFLWEQVVKRMYGRYGITVGQAQLESTFTTWKSHKLFVVAEEVVSRAEKAHYKGQLKHMVTGDKHIINEKNLPEREEDNLMNFVFLSNNTQPLELDYGDRRYLALFMGQPKPKSYYQELGSWVEDGGVEAFYNWLVDLDLADFTPHDAPPSTEAKESLIDMSMPSPQYFYRQWASGDLPIPLGPVVNDDLYLAYQRWCEKSREYVMSHRKFSGELKRFLRQERVDIQHPMADTERRTKRVWVPDTWVPENPAERVRCIEKCCQAANQEVGRYHKGEVQ</sequence>
<dbReference type="Pfam" id="PF19263">
    <property type="entry name" value="DUF5906"/>
    <property type="match status" value="1"/>
</dbReference>
<evidence type="ECO:0000313" key="4">
    <source>
        <dbReference type="Proteomes" id="UP000236745"/>
    </source>
</evidence>
<name>A0A1H5XVF2_9GAMM</name>
<dbReference type="RefSeq" id="WP_104002407.1">
    <property type="nucleotide sequence ID" value="NZ_FNVQ01000001.1"/>
</dbReference>
<feature type="region of interest" description="Disordered" evidence="1">
    <location>
        <begin position="29"/>
        <end position="63"/>
    </location>
</feature>
<dbReference type="InterPro" id="IPR045455">
    <property type="entry name" value="NrS-1_pol-like_helicase"/>
</dbReference>
<keyword evidence="3" id="KW-0378">Hydrolase</keyword>
<evidence type="ECO:0000259" key="2">
    <source>
        <dbReference type="Pfam" id="PF19263"/>
    </source>
</evidence>
<dbReference type="AlphaFoldDB" id="A0A1H5XVF2"/>
<accession>A0A1H5XVF2</accession>
<protein>
    <submittedName>
        <fullName evidence="3">Putative DNA primase/helicase</fullName>
    </submittedName>
</protein>
<gene>
    <name evidence="3" type="ORF">SAMN05444390_1011509</name>
</gene>
<keyword evidence="3" id="KW-0547">Nucleotide-binding</keyword>
<keyword evidence="3" id="KW-0067">ATP-binding</keyword>